<dbReference type="InterPro" id="IPR011058">
    <property type="entry name" value="Cyanovirin-N"/>
</dbReference>
<sequence length="158" mass="17274">MQPFTLLLAALQLGAGAQASPITVDNATNTSTAVSSLSKRAGFAFTCKDMGPQTPYYGDHFVANCADADNRRRKSWLNLNECLGNQGGDLVPQSGGNFGVSCDTRAAEFGAKFSYCLPCKRWGGEWQRTCINLDEILSNQNGELECFGHWAYYSTYDF</sequence>
<dbReference type="OrthoDB" id="2947935at2759"/>
<dbReference type="GeneID" id="70188880"/>
<reference evidence="3" key="1">
    <citation type="journal article" date="2021" name="Nat. Commun.">
        <title>Genetic determinants of endophytism in the Arabidopsis root mycobiome.</title>
        <authorList>
            <person name="Mesny F."/>
            <person name="Miyauchi S."/>
            <person name="Thiergart T."/>
            <person name="Pickel B."/>
            <person name="Atanasova L."/>
            <person name="Karlsson M."/>
            <person name="Huettel B."/>
            <person name="Barry K.W."/>
            <person name="Haridas S."/>
            <person name="Chen C."/>
            <person name="Bauer D."/>
            <person name="Andreopoulos W."/>
            <person name="Pangilinan J."/>
            <person name="LaButti K."/>
            <person name="Riley R."/>
            <person name="Lipzen A."/>
            <person name="Clum A."/>
            <person name="Drula E."/>
            <person name="Henrissat B."/>
            <person name="Kohler A."/>
            <person name="Grigoriev I.V."/>
            <person name="Martin F.M."/>
            <person name="Hacquard S."/>
        </authorList>
    </citation>
    <scope>NUCLEOTIDE SEQUENCE</scope>
    <source>
        <strain evidence="3">MPI-CAGE-CH-0230</strain>
    </source>
</reference>
<proteinExistence type="predicted"/>
<dbReference type="InterPro" id="IPR036673">
    <property type="entry name" value="Cyanovirin-N_sf"/>
</dbReference>
<evidence type="ECO:0000313" key="3">
    <source>
        <dbReference type="EMBL" id="KAH7024743.1"/>
    </source>
</evidence>
<evidence type="ECO:0000256" key="1">
    <source>
        <dbReference type="SAM" id="SignalP"/>
    </source>
</evidence>
<dbReference type="EMBL" id="JAGTJQ010000009">
    <property type="protein sequence ID" value="KAH7024743.1"/>
    <property type="molecule type" value="Genomic_DNA"/>
</dbReference>
<keyword evidence="1" id="KW-0732">Signal</keyword>
<dbReference type="Gene3D" id="2.30.60.10">
    <property type="entry name" value="Cyanovirin-N"/>
    <property type="match status" value="1"/>
</dbReference>
<protein>
    <submittedName>
        <fullName evidence="3">Cyanovirin-N</fullName>
    </submittedName>
</protein>
<evidence type="ECO:0000313" key="4">
    <source>
        <dbReference type="Proteomes" id="UP000756346"/>
    </source>
</evidence>
<feature type="chain" id="PRO_5040162591" evidence="1">
    <location>
        <begin position="20"/>
        <end position="158"/>
    </location>
</feature>
<gene>
    <name evidence="3" type="ORF">B0I36DRAFT_366660</name>
</gene>
<feature type="domain" description="Cyanovirin-N" evidence="2">
    <location>
        <begin position="42"/>
        <end position="146"/>
    </location>
</feature>
<evidence type="ECO:0000259" key="2">
    <source>
        <dbReference type="SMART" id="SM01111"/>
    </source>
</evidence>
<feature type="signal peptide" evidence="1">
    <location>
        <begin position="1"/>
        <end position="19"/>
    </location>
</feature>
<keyword evidence="4" id="KW-1185">Reference proteome</keyword>
<dbReference type="SMART" id="SM01111">
    <property type="entry name" value="CVNH"/>
    <property type="match status" value="1"/>
</dbReference>
<accession>A0A9P9BIZ1</accession>
<dbReference type="AlphaFoldDB" id="A0A9P9BIZ1"/>
<dbReference type="Pfam" id="PF08881">
    <property type="entry name" value="CVNH"/>
    <property type="match status" value="1"/>
</dbReference>
<dbReference type="Proteomes" id="UP000756346">
    <property type="component" value="Unassembled WGS sequence"/>
</dbReference>
<comment type="caution">
    <text evidence="3">The sequence shown here is derived from an EMBL/GenBank/DDBJ whole genome shotgun (WGS) entry which is preliminary data.</text>
</comment>
<dbReference type="RefSeq" id="XP_046008291.1">
    <property type="nucleotide sequence ID" value="XM_046159334.1"/>
</dbReference>
<organism evidence="3 4">
    <name type="scientific">Microdochium trichocladiopsis</name>
    <dbReference type="NCBI Taxonomy" id="1682393"/>
    <lineage>
        <taxon>Eukaryota</taxon>
        <taxon>Fungi</taxon>
        <taxon>Dikarya</taxon>
        <taxon>Ascomycota</taxon>
        <taxon>Pezizomycotina</taxon>
        <taxon>Sordariomycetes</taxon>
        <taxon>Xylariomycetidae</taxon>
        <taxon>Xylariales</taxon>
        <taxon>Microdochiaceae</taxon>
        <taxon>Microdochium</taxon>
    </lineage>
</organism>
<name>A0A9P9BIZ1_9PEZI</name>
<dbReference type="SUPFAM" id="SSF51322">
    <property type="entry name" value="Cyanovirin-N"/>
    <property type="match status" value="1"/>
</dbReference>